<dbReference type="AlphaFoldDB" id="A0A1E4SGD7"/>
<accession>A0A1E4SGD7</accession>
<name>A0A1E4SGD7_9ASCO</name>
<protein>
    <submittedName>
        <fullName evidence="2">Uncharacterized protein</fullName>
    </submittedName>
</protein>
<dbReference type="Proteomes" id="UP000094285">
    <property type="component" value="Unassembled WGS sequence"/>
</dbReference>
<proteinExistence type="predicted"/>
<sequence length="340" mass="36664">MHQTANPAEFPGKAGTDVPAGSTVAPPGRPQWVFGNGRVHNAYGCAAKMVPGPVGTISEGAVGVRSATYGHHGWVYCLGMETDGWAVTEQDAPEDATDITTNRGFYGYNDVSTDSTNASIQRILAILRVIGIPESSTDTTTYKVHPTIAVDPCSNRLSCRSTHSGLSLAITSSPAFVDALHHGQLQQGAPNRGGRHAAWTGSWKIPSCDRTSRDFHAHVSPRPHSPTAETAPAPQRPVQAPRLMSECALRFKHRIVHRFGLPLVSISITTFEPTPHLFFTSSPTTSPRCNLHQGNLSRTRLCTHNVPIAAHQPALLFTSVPHQASPADKPVNERNNIQRH</sequence>
<dbReference type="GeneID" id="30982065"/>
<feature type="region of interest" description="Disordered" evidence="1">
    <location>
        <begin position="1"/>
        <end position="29"/>
    </location>
</feature>
<dbReference type="RefSeq" id="XP_020063690.1">
    <property type="nucleotide sequence ID" value="XM_020207928.1"/>
</dbReference>
<dbReference type="EMBL" id="KV453913">
    <property type="protein sequence ID" value="ODV78568.1"/>
    <property type="molecule type" value="Genomic_DNA"/>
</dbReference>
<gene>
    <name evidence="2" type="ORF">CANTADRAFT_269100</name>
</gene>
<keyword evidence="3" id="KW-1185">Reference proteome</keyword>
<evidence type="ECO:0000313" key="3">
    <source>
        <dbReference type="Proteomes" id="UP000094285"/>
    </source>
</evidence>
<reference evidence="3" key="1">
    <citation type="submission" date="2016-05" db="EMBL/GenBank/DDBJ databases">
        <title>Comparative genomics of biotechnologically important yeasts.</title>
        <authorList>
            <consortium name="DOE Joint Genome Institute"/>
            <person name="Riley R."/>
            <person name="Haridas S."/>
            <person name="Wolfe K.H."/>
            <person name="Lopes M.R."/>
            <person name="Hittinger C.T."/>
            <person name="Goker M."/>
            <person name="Salamov A."/>
            <person name="Wisecaver J."/>
            <person name="Long T.M."/>
            <person name="Aerts A.L."/>
            <person name="Barry K."/>
            <person name="Choi C."/>
            <person name="Clum A."/>
            <person name="Coughlan A.Y."/>
            <person name="Deshpande S."/>
            <person name="Douglass A.P."/>
            <person name="Hanson S.J."/>
            <person name="Klenk H.-P."/>
            <person name="Labutti K."/>
            <person name="Lapidus A."/>
            <person name="Lindquist E."/>
            <person name="Lipzen A."/>
            <person name="Meier-Kolthoff J.P."/>
            <person name="Ohm R.A."/>
            <person name="Otillar R.P."/>
            <person name="Pangilinan J."/>
            <person name="Peng Y."/>
            <person name="Rokas A."/>
            <person name="Rosa C.A."/>
            <person name="Scheuner C."/>
            <person name="Sibirny A.A."/>
            <person name="Slot J.C."/>
            <person name="Stielow J.B."/>
            <person name="Sun H."/>
            <person name="Kurtzman C.P."/>
            <person name="Blackwell M."/>
            <person name="Grigoriev I.V."/>
            <person name="Jeffries T.W."/>
        </authorList>
    </citation>
    <scope>NUCLEOTIDE SEQUENCE [LARGE SCALE GENOMIC DNA]</scope>
    <source>
        <strain evidence="3">NRRL Y-17324</strain>
    </source>
</reference>
<organism evidence="2 3">
    <name type="scientific">Suhomyces tanzawaensis NRRL Y-17324</name>
    <dbReference type="NCBI Taxonomy" id="984487"/>
    <lineage>
        <taxon>Eukaryota</taxon>
        <taxon>Fungi</taxon>
        <taxon>Dikarya</taxon>
        <taxon>Ascomycota</taxon>
        <taxon>Saccharomycotina</taxon>
        <taxon>Pichiomycetes</taxon>
        <taxon>Debaryomycetaceae</taxon>
        <taxon>Suhomyces</taxon>
    </lineage>
</organism>
<evidence type="ECO:0000313" key="2">
    <source>
        <dbReference type="EMBL" id="ODV78568.1"/>
    </source>
</evidence>
<evidence type="ECO:0000256" key="1">
    <source>
        <dbReference type="SAM" id="MobiDB-lite"/>
    </source>
</evidence>
<feature type="region of interest" description="Disordered" evidence="1">
    <location>
        <begin position="214"/>
        <end position="238"/>
    </location>
</feature>